<feature type="domain" description="Glutaredoxin" evidence="17">
    <location>
        <begin position="42"/>
        <end position="104"/>
    </location>
</feature>
<keyword evidence="9" id="KW-0411">Iron-sulfur</keyword>
<dbReference type="Gene3D" id="3.40.30.10">
    <property type="entry name" value="Glutaredoxin"/>
    <property type="match status" value="1"/>
</dbReference>
<name>A0A0B6ZB21_9EUPU</name>
<keyword evidence="11" id="KW-1015">Disulfide bond</keyword>
<dbReference type="GO" id="GO:0046872">
    <property type="term" value="F:metal ion binding"/>
    <property type="evidence" value="ECO:0007669"/>
    <property type="project" value="UniProtKB-KW"/>
</dbReference>
<keyword evidence="7" id="KW-0249">Electron transport</keyword>
<evidence type="ECO:0000259" key="17">
    <source>
        <dbReference type="Pfam" id="PF00462"/>
    </source>
</evidence>
<dbReference type="EMBL" id="HACG01018762">
    <property type="protein sequence ID" value="CEK65627.1"/>
    <property type="molecule type" value="Transcribed_RNA"/>
</dbReference>
<evidence type="ECO:0000256" key="16">
    <source>
        <dbReference type="ARBA" id="ARBA00039819"/>
    </source>
</evidence>
<dbReference type="PANTHER" id="PTHR46679">
    <property type="match status" value="1"/>
</dbReference>
<dbReference type="GO" id="GO:0051537">
    <property type="term" value="F:2 iron, 2 sulfur cluster binding"/>
    <property type="evidence" value="ECO:0007669"/>
    <property type="project" value="UniProtKB-KW"/>
</dbReference>
<evidence type="ECO:0000256" key="5">
    <source>
        <dbReference type="ARBA" id="ARBA00022723"/>
    </source>
</evidence>
<evidence type="ECO:0000256" key="12">
    <source>
        <dbReference type="ARBA" id="ARBA00023206"/>
    </source>
</evidence>
<comment type="subcellular location">
    <subcellularLocation>
        <location evidence="1">Mitochondrion</location>
    </subcellularLocation>
</comment>
<dbReference type="InterPro" id="IPR002109">
    <property type="entry name" value="Glutaredoxin"/>
</dbReference>
<keyword evidence="13" id="KW-0676">Redox-active center</keyword>
<evidence type="ECO:0000256" key="10">
    <source>
        <dbReference type="ARBA" id="ARBA00023128"/>
    </source>
</evidence>
<sequence length="133" mass="14822">MDSSVDMSPEEYKATGDHHLDGAASECQEQNYIQDLISKNRIVIFSKSHCPYCDDSKTLLNNMGVNYKTVELDKIKEGNQLQNVLGRITDARTVPRIFIDGQCVGGNSDLKTLNKSGILRDLIKDMQFLAQGP</sequence>
<organism evidence="18">
    <name type="scientific">Arion vulgaris</name>
    <dbReference type="NCBI Taxonomy" id="1028688"/>
    <lineage>
        <taxon>Eukaryota</taxon>
        <taxon>Metazoa</taxon>
        <taxon>Spiralia</taxon>
        <taxon>Lophotrochozoa</taxon>
        <taxon>Mollusca</taxon>
        <taxon>Gastropoda</taxon>
        <taxon>Heterobranchia</taxon>
        <taxon>Euthyneura</taxon>
        <taxon>Panpulmonata</taxon>
        <taxon>Eupulmonata</taxon>
        <taxon>Stylommatophora</taxon>
        <taxon>Helicina</taxon>
        <taxon>Arionoidea</taxon>
        <taxon>Arionidae</taxon>
        <taxon>Arion</taxon>
    </lineage>
</organism>
<dbReference type="InterPro" id="IPR011899">
    <property type="entry name" value="Glutaredoxin_euk/vir"/>
</dbReference>
<keyword evidence="6" id="KW-0809">Transit peptide</keyword>
<protein>
    <recommendedName>
        <fullName evidence="16">Glutaredoxin-2, mitochondrial</fullName>
    </recommendedName>
</protein>
<reference evidence="18" key="1">
    <citation type="submission" date="2014-12" db="EMBL/GenBank/DDBJ databases">
        <title>Insight into the proteome of Arion vulgaris.</title>
        <authorList>
            <person name="Aradska J."/>
            <person name="Bulat T."/>
            <person name="Smidak R."/>
            <person name="Sarate P."/>
            <person name="Gangsoo J."/>
            <person name="Sialana F."/>
            <person name="Bilban M."/>
            <person name="Lubec G."/>
        </authorList>
    </citation>
    <scope>NUCLEOTIDE SEQUENCE</scope>
    <source>
        <tissue evidence="18">Skin</tissue>
    </source>
</reference>
<evidence type="ECO:0000256" key="14">
    <source>
        <dbReference type="ARBA" id="ARBA00037470"/>
    </source>
</evidence>
<keyword evidence="4" id="KW-0001">2Fe-2S</keyword>
<evidence type="ECO:0000256" key="9">
    <source>
        <dbReference type="ARBA" id="ARBA00023014"/>
    </source>
</evidence>
<evidence type="ECO:0000313" key="18">
    <source>
        <dbReference type="EMBL" id="CEK65627.1"/>
    </source>
</evidence>
<evidence type="ECO:0000256" key="4">
    <source>
        <dbReference type="ARBA" id="ARBA00022714"/>
    </source>
</evidence>
<evidence type="ECO:0000256" key="2">
    <source>
        <dbReference type="ARBA" id="ARBA00007787"/>
    </source>
</evidence>
<evidence type="ECO:0000256" key="3">
    <source>
        <dbReference type="ARBA" id="ARBA00022448"/>
    </source>
</evidence>
<comment type="similarity">
    <text evidence="2">Belongs to the glutaredoxin family.</text>
</comment>
<dbReference type="AlphaFoldDB" id="A0A0B6ZB21"/>
<dbReference type="SUPFAM" id="SSF52833">
    <property type="entry name" value="Thioredoxin-like"/>
    <property type="match status" value="1"/>
</dbReference>
<dbReference type="PANTHER" id="PTHR46679:SF1">
    <property type="entry name" value="GLUTAREDOXIN-2, MITOCHONDRIAL"/>
    <property type="match status" value="1"/>
</dbReference>
<keyword evidence="10" id="KW-0496">Mitochondrion</keyword>
<dbReference type="InterPro" id="IPR014025">
    <property type="entry name" value="Glutaredoxin_subgr"/>
</dbReference>
<evidence type="ECO:0000256" key="1">
    <source>
        <dbReference type="ARBA" id="ARBA00004173"/>
    </source>
</evidence>
<evidence type="ECO:0000256" key="6">
    <source>
        <dbReference type="ARBA" id="ARBA00022946"/>
    </source>
</evidence>
<dbReference type="GO" id="GO:0005739">
    <property type="term" value="C:mitochondrion"/>
    <property type="evidence" value="ECO:0007669"/>
    <property type="project" value="UniProtKB-SubCell"/>
</dbReference>
<keyword evidence="5" id="KW-0479">Metal-binding</keyword>
<evidence type="ECO:0000256" key="8">
    <source>
        <dbReference type="ARBA" id="ARBA00023004"/>
    </source>
</evidence>
<comment type="subunit">
    <text evidence="15">Monomer; active form. Homodimer; inactive form. The homodimer is probably linked by 1 2Fe-2S cluster.</text>
</comment>
<dbReference type="PRINTS" id="PR00160">
    <property type="entry name" value="GLUTAREDOXIN"/>
</dbReference>
<keyword evidence="3" id="KW-0813">Transport</keyword>
<evidence type="ECO:0000256" key="13">
    <source>
        <dbReference type="ARBA" id="ARBA00023284"/>
    </source>
</evidence>
<dbReference type="CDD" id="cd03419">
    <property type="entry name" value="GRX_GRXh_1_2_like"/>
    <property type="match status" value="1"/>
</dbReference>
<dbReference type="InterPro" id="IPR036249">
    <property type="entry name" value="Thioredoxin-like_sf"/>
</dbReference>
<gene>
    <name evidence="18" type="primary">ORF55655</name>
</gene>
<evidence type="ECO:0000256" key="7">
    <source>
        <dbReference type="ARBA" id="ARBA00022982"/>
    </source>
</evidence>
<comment type="function">
    <text evidence="14">Glutathione-dependent oxidoreductase that facilitates the maintenance of mitochondrial redox homeostasis upon induction of apoptosis by oxidative stress. Involved in response to hydrogen peroxide and regulation of apoptosis caused by oxidative stress. Acts as a very efficient catalyst of monothiol reactions because of its high affinity for protein glutathione-mixed disulfides. Can receive electrons not only from glutathione (GSH), but also from thioredoxin reductase supporting both monothiol and dithiol reactions. Efficiently catalyzes both glutathionylation and deglutathionylation of mitochondrial complex I, which in turn regulates the superoxide production by the complex. Overexpression decreases the susceptibility to apoptosis and prevents loss of cardiolipin and cytochrome c release.</text>
</comment>
<dbReference type="PROSITE" id="PS51354">
    <property type="entry name" value="GLUTAREDOXIN_2"/>
    <property type="match status" value="1"/>
</dbReference>
<evidence type="ECO:0000256" key="15">
    <source>
        <dbReference type="ARBA" id="ARBA00038558"/>
    </source>
</evidence>
<keyword evidence="12" id="KW-0318">Glutathionylation</keyword>
<keyword evidence="8" id="KW-0408">Iron</keyword>
<dbReference type="FunFam" id="3.40.30.10:FF:000026">
    <property type="entry name" value="Glutaredoxin 2"/>
    <property type="match status" value="1"/>
</dbReference>
<dbReference type="GO" id="GO:0015035">
    <property type="term" value="F:protein-disulfide reductase activity"/>
    <property type="evidence" value="ECO:0007669"/>
    <property type="project" value="TreeGrafter"/>
</dbReference>
<dbReference type="Pfam" id="PF00462">
    <property type="entry name" value="Glutaredoxin"/>
    <property type="match status" value="1"/>
</dbReference>
<proteinExistence type="inferred from homology"/>
<evidence type="ECO:0000256" key="11">
    <source>
        <dbReference type="ARBA" id="ARBA00023157"/>
    </source>
</evidence>
<dbReference type="NCBIfam" id="TIGR02180">
    <property type="entry name" value="GRX_euk"/>
    <property type="match status" value="1"/>
</dbReference>
<accession>A0A0B6ZB21</accession>